<dbReference type="EMBL" id="OZ020098">
    <property type="protein sequence ID" value="CAK9270792.1"/>
    <property type="molecule type" value="Genomic_DNA"/>
</dbReference>
<dbReference type="Gene3D" id="3.30.70.100">
    <property type="match status" value="1"/>
</dbReference>
<dbReference type="PANTHER" id="PTHR22814">
    <property type="entry name" value="COPPER TRANSPORT PROTEIN ATOX1-RELATED"/>
    <property type="match status" value="1"/>
</dbReference>
<keyword evidence="1" id="KW-0479">Metal-binding</keyword>
<dbReference type="PROSITE" id="PS50846">
    <property type="entry name" value="HMA_2"/>
    <property type="match status" value="1"/>
</dbReference>
<evidence type="ECO:0000259" key="2">
    <source>
        <dbReference type="PROSITE" id="PS50846"/>
    </source>
</evidence>
<organism evidence="3 4">
    <name type="scientific">Sphagnum jensenii</name>
    <dbReference type="NCBI Taxonomy" id="128206"/>
    <lineage>
        <taxon>Eukaryota</taxon>
        <taxon>Viridiplantae</taxon>
        <taxon>Streptophyta</taxon>
        <taxon>Embryophyta</taxon>
        <taxon>Bryophyta</taxon>
        <taxon>Sphagnophytina</taxon>
        <taxon>Sphagnopsida</taxon>
        <taxon>Sphagnales</taxon>
        <taxon>Sphagnaceae</taxon>
        <taxon>Sphagnum</taxon>
    </lineage>
</organism>
<proteinExistence type="predicted"/>
<dbReference type="Proteomes" id="UP001497444">
    <property type="component" value="Chromosome 3"/>
</dbReference>
<evidence type="ECO:0000313" key="3">
    <source>
        <dbReference type="EMBL" id="CAK9270792.1"/>
    </source>
</evidence>
<name>A0ABP0WZM4_9BRYO</name>
<feature type="domain" description="HMA" evidence="2">
    <location>
        <begin position="100"/>
        <end position="163"/>
    </location>
</feature>
<protein>
    <recommendedName>
        <fullName evidence="2">HMA domain-containing protein</fullName>
    </recommendedName>
</protein>
<dbReference type="SUPFAM" id="SSF55008">
    <property type="entry name" value="HMA, heavy metal-associated domain"/>
    <property type="match status" value="1"/>
</dbReference>
<dbReference type="PANTHER" id="PTHR22814:SF336">
    <property type="entry name" value="HEAVY METAL-ASSOCIATED ISOPRENYLATED PLANT PROTEIN 23"/>
    <property type="match status" value="1"/>
</dbReference>
<gene>
    <name evidence="3" type="ORF">CSSPJE1EN1_LOCUS16270</name>
</gene>
<keyword evidence="4" id="KW-1185">Reference proteome</keyword>
<dbReference type="InterPro" id="IPR006121">
    <property type="entry name" value="HMA_dom"/>
</dbReference>
<reference evidence="3" key="1">
    <citation type="submission" date="2024-02" db="EMBL/GenBank/DDBJ databases">
        <authorList>
            <consortium name="ELIXIR-Norway"/>
            <consortium name="Elixir Norway"/>
        </authorList>
    </citation>
    <scope>NUCLEOTIDE SEQUENCE</scope>
</reference>
<dbReference type="InterPro" id="IPR036163">
    <property type="entry name" value="HMA_dom_sf"/>
</dbReference>
<evidence type="ECO:0000256" key="1">
    <source>
        <dbReference type="ARBA" id="ARBA00022723"/>
    </source>
</evidence>
<evidence type="ECO:0000313" key="4">
    <source>
        <dbReference type="Proteomes" id="UP001497444"/>
    </source>
</evidence>
<accession>A0ABP0WZM4</accession>
<dbReference type="Pfam" id="PF00403">
    <property type="entry name" value="HMA"/>
    <property type="match status" value="1"/>
</dbReference>
<dbReference type="CDD" id="cd00371">
    <property type="entry name" value="HMA"/>
    <property type="match status" value="1"/>
</dbReference>
<sequence>MAFPTMHELFYGYNEPTWIINNTPPPYHQPPRMPQPLPRQFVPQPQSLPRQFVPQPQPLPRQFVPQNHSQDVLRPLRKEVPVSVVTRPGVSTGPPVSTLRSHLLLRVPLCCEKCIEKVKKALYEVEGVRNVECDQAEQKVIVSGNVDPERAVRRVRRVKKKSLYWNMETTPIRSF</sequence>